<gene>
    <name evidence="7" type="ORF">BASA50_000230</name>
</gene>
<dbReference type="Proteomes" id="UP001648503">
    <property type="component" value="Unassembled WGS sequence"/>
</dbReference>
<feature type="transmembrane region" description="Helical" evidence="5">
    <location>
        <begin position="358"/>
        <end position="380"/>
    </location>
</feature>
<feature type="transmembrane region" description="Helical" evidence="5">
    <location>
        <begin position="420"/>
        <end position="445"/>
    </location>
</feature>
<keyword evidence="2" id="KW-0863">Zinc-finger</keyword>
<keyword evidence="1" id="KW-0479">Metal-binding</keyword>
<feature type="region of interest" description="Disordered" evidence="4">
    <location>
        <begin position="1"/>
        <end position="21"/>
    </location>
</feature>
<dbReference type="InterPro" id="IPR011016">
    <property type="entry name" value="Znf_RING-CH"/>
</dbReference>
<dbReference type="Pfam" id="PF12906">
    <property type="entry name" value="RINGv"/>
    <property type="match status" value="1"/>
</dbReference>
<evidence type="ECO:0000313" key="8">
    <source>
        <dbReference type="Proteomes" id="UP001648503"/>
    </source>
</evidence>
<dbReference type="SUPFAM" id="SSF57850">
    <property type="entry name" value="RING/U-box"/>
    <property type="match status" value="1"/>
</dbReference>
<reference evidence="7 8" key="1">
    <citation type="submission" date="2021-02" db="EMBL/GenBank/DDBJ databases">
        <title>Variation within the Batrachochytrium salamandrivorans European outbreak.</title>
        <authorList>
            <person name="Kelly M."/>
            <person name="Pasmans F."/>
            <person name="Shea T.P."/>
            <person name="Munoz J.F."/>
            <person name="Carranza S."/>
            <person name="Cuomo C.A."/>
            <person name="Martel A."/>
        </authorList>
    </citation>
    <scope>NUCLEOTIDE SEQUENCE [LARGE SCALE GENOMIC DNA]</scope>
    <source>
        <strain evidence="7 8">AMFP18/2</strain>
    </source>
</reference>
<evidence type="ECO:0000259" key="6">
    <source>
        <dbReference type="PROSITE" id="PS51292"/>
    </source>
</evidence>
<proteinExistence type="predicted"/>
<evidence type="ECO:0000256" key="2">
    <source>
        <dbReference type="ARBA" id="ARBA00022771"/>
    </source>
</evidence>
<keyword evidence="3" id="KW-0862">Zinc</keyword>
<evidence type="ECO:0000313" key="7">
    <source>
        <dbReference type="EMBL" id="KAH6586866.1"/>
    </source>
</evidence>
<dbReference type="Gene3D" id="3.30.40.10">
    <property type="entry name" value="Zinc/RING finger domain, C3HC4 (zinc finger)"/>
    <property type="match status" value="1"/>
</dbReference>
<organism evidence="7 8">
    <name type="scientific">Batrachochytrium salamandrivorans</name>
    <dbReference type="NCBI Taxonomy" id="1357716"/>
    <lineage>
        <taxon>Eukaryota</taxon>
        <taxon>Fungi</taxon>
        <taxon>Fungi incertae sedis</taxon>
        <taxon>Chytridiomycota</taxon>
        <taxon>Chytridiomycota incertae sedis</taxon>
        <taxon>Chytridiomycetes</taxon>
        <taxon>Rhizophydiales</taxon>
        <taxon>Rhizophydiales incertae sedis</taxon>
        <taxon>Batrachochytrium</taxon>
    </lineage>
</organism>
<dbReference type="PANTHER" id="PTHR46347">
    <property type="entry name" value="RING/FYVE/PHD ZINC FINGER SUPERFAMILY PROTEIN"/>
    <property type="match status" value="1"/>
</dbReference>
<feature type="transmembrane region" description="Helical" evidence="5">
    <location>
        <begin position="491"/>
        <end position="512"/>
    </location>
</feature>
<keyword evidence="5" id="KW-0812">Transmembrane</keyword>
<dbReference type="InterPro" id="IPR013083">
    <property type="entry name" value="Znf_RING/FYVE/PHD"/>
</dbReference>
<keyword evidence="5" id="KW-0472">Membrane</keyword>
<dbReference type="CDD" id="cd16495">
    <property type="entry name" value="RING_CH-C4HC3_MARCH"/>
    <property type="match status" value="1"/>
</dbReference>
<keyword evidence="8" id="KW-1185">Reference proteome</keyword>
<dbReference type="PANTHER" id="PTHR46347:SF1">
    <property type="entry name" value="RING_FYVE_PHD ZINC FINGER SUPERFAMILY PROTEIN"/>
    <property type="match status" value="1"/>
</dbReference>
<evidence type="ECO:0000256" key="3">
    <source>
        <dbReference type="ARBA" id="ARBA00022833"/>
    </source>
</evidence>
<accession>A0ABQ8EUL6</accession>
<keyword evidence="5" id="KW-1133">Transmembrane helix</keyword>
<dbReference type="EMBL" id="JAFCIX010000570">
    <property type="protein sequence ID" value="KAH6586866.1"/>
    <property type="molecule type" value="Genomic_DNA"/>
</dbReference>
<feature type="compositionally biased region" description="Basic and acidic residues" evidence="4">
    <location>
        <begin position="1"/>
        <end position="17"/>
    </location>
</feature>
<name>A0ABQ8EUL6_9FUNG</name>
<feature type="domain" description="RING-CH-type" evidence="6">
    <location>
        <begin position="293"/>
        <end position="357"/>
    </location>
</feature>
<evidence type="ECO:0000256" key="4">
    <source>
        <dbReference type="SAM" id="MobiDB-lite"/>
    </source>
</evidence>
<evidence type="ECO:0000256" key="1">
    <source>
        <dbReference type="ARBA" id="ARBA00022723"/>
    </source>
</evidence>
<feature type="transmembrane region" description="Helical" evidence="5">
    <location>
        <begin position="457"/>
        <end position="479"/>
    </location>
</feature>
<protein>
    <recommendedName>
        <fullName evidence="6">RING-CH-type domain-containing protein</fullName>
    </recommendedName>
</protein>
<comment type="caution">
    <text evidence="7">The sequence shown here is derived from an EMBL/GenBank/DDBJ whole genome shotgun (WGS) entry which is preliminary data.</text>
</comment>
<sequence>MSRDIPSRNSQKEKVDTCQEPECLPSSLSTDTLLPKCNIYDESHDLSQHIGADDSRDSNHALFSENIRYSSSSKAIICDSTLGNIRSRAVSLANAQSTANTAAGSVTRTIVDTATASKVCVPQLAISSTAFEAVSVLQQLALPLHSSREAAKLEHRMSNLAASLDTPLLQYEVDPGSPIYRKRNVCVPFASDDTLVDSLTPMLGMVSAVQPSNLRHAAGSCTTELSKQLQSLPDTDPCPTDPTSTAALCTTADPIPISERTRLLHITKDSNHAYSQADSKSIHHSNDLTLLPAPNPDLPRCRFCLDDSNLGDLISPCLCIGSAKYVHVHCLRHWRKITTNPYSRVRCEICHTYYKLRYPISGTVSIYTAKIFCCVGYLLYAAVTHYIIRLVSGIFGVHIDGGCALRLIETRSLNPIWSLLIQWQVLIIGVVSRIGACMLLVVAFYDFQDSPPQQPTQHLWLSFMRRTSYTLSLFSWWYILDQLCHYRFEMLCIAVDTIYIVCTLVGSFLIFIKSLVWADIMAPRLLVLLADVNMNDNEIAI</sequence>
<dbReference type="SMART" id="SM00744">
    <property type="entry name" value="RINGv"/>
    <property type="match status" value="1"/>
</dbReference>
<dbReference type="PROSITE" id="PS51292">
    <property type="entry name" value="ZF_RING_CH"/>
    <property type="match status" value="1"/>
</dbReference>
<evidence type="ECO:0000256" key="5">
    <source>
        <dbReference type="SAM" id="Phobius"/>
    </source>
</evidence>
<feature type="transmembrane region" description="Helical" evidence="5">
    <location>
        <begin position="386"/>
        <end position="408"/>
    </location>
</feature>